<accession>A0A2A5B3C0</accession>
<organism evidence="2 3">
    <name type="scientific">SAR86 cluster bacterium</name>
    <dbReference type="NCBI Taxonomy" id="2030880"/>
    <lineage>
        <taxon>Bacteria</taxon>
        <taxon>Pseudomonadati</taxon>
        <taxon>Pseudomonadota</taxon>
        <taxon>Gammaproteobacteria</taxon>
        <taxon>SAR86 cluster</taxon>
    </lineage>
</organism>
<evidence type="ECO:0000313" key="3">
    <source>
        <dbReference type="Proteomes" id="UP000218327"/>
    </source>
</evidence>
<proteinExistence type="predicted"/>
<dbReference type="AlphaFoldDB" id="A0A2A5B3C0"/>
<evidence type="ECO:0000313" key="2">
    <source>
        <dbReference type="EMBL" id="PCJ25566.1"/>
    </source>
</evidence>
<keyword evidence="1" id="KW-0732">Signal</keyword>
<sequence length="167" mass="17714">MNRLLQYLIVFSLSFASQALSAQPAIFKNSILNIPQGAAMINGEPTYYNDIQLLSDIEGNFTLVAAEQSNLVAVDSVVVSITGLFSVQVSLTVTGNKSVPCVDLQTPAIFRNDSVFKVALAETTLGSAETCIAVLDPFETTIVLDVQGLSSGDYTVNVNGVEASFSL</sequence>
<reference evidence="3" key="1">
    <citation type="submission" date="2017-08" db="EMBL/GenBank/DDBJ databases">
        <title>A dynamic microbial community with high functional redundancy inhabits the cold, oxic subseafloor aquifer.</title>
        <authorList>
            <person name="Tully B.J."/>
            <person name="Wheat C.G."/>
            <person name="Glazer B.T."/>
            <person name="Huber J.A."/>
        </authorList>
    </citation>
    <scope>NUCLEOTIDE SEQUENCE [LARGE SCALE GENOMIC DNA]</scope>
</reference>
<gene>
    <name evidence="2" type="ORF">COA96_07015</name>
</gene>
<protein>
    <submittedName>
        <fullName evidence="2">Uncharacterized protein</fullName>
    </submittedName>
</protein>
<feature type="signal peptide" evidence="1">
    <location>
        <begin position="1"/>
        <end position="22"/>
    </location>
</feature>
<feature type="chain" id="PRO_5011975053" evidence="1">
    <location>
        <begin position="23"/>
        <end position="167"/>
    </location>
</feature>
<evidence type="ECO:0000256" key="1">
    <source>
        <dbReference type="SAM" id="SignalP"/>
    </source>
</evidence>
<dbReference type="EMBL" id="NVVJ01000016">
    <property type="protein sequence ID" value="PCJ25566.1"/>
    <property type="molecule type" value="Genomic_DNA"/>
</dbReference>
<name>A0A2A5B3C0_9GAMM</name>
<dbReference type="Proteomes" id="UP000218327">
    <property type="component" value="Unassembled WGS sequence"/>
</dbReference>
<comment type="caution">
    <text evidence="2">The sequence shown here is derived from an EMBL/GenBank/DDBJ whole genome shotgun (WGS) entry which is preliminary data.</text>
</comment>